<evidence type="ECO:0000256" key="9">
    <source>
        <dbReference type="SAM" id="Phobius"/>
    </source>
</evidence>
<dbReference type="FunFam" id="3.40.50.410:FF:000024">
    <property type="entry name" value="Anthrax toxin receptor"/>
    <property type="match status" value="1"/>
</dbReference>
<dbReference type="PANTHER" id="PTHR16059">
    <property type="entry name" value="ANTHRAX TOXIN RECEPTOR"/>
    <property type="match status" value="1"/>
</dbReference>
<name>A0A834EAA2_9CHIR</name>
<keyword evidence="6 9" id="KW-1133">Transmembrane helix</keyword>
<evidence type="ECO:0000259" key="11">
    <source>
        <dbReference type="PROSITE" id="PS50234"/>
    </source>
</evidence>
<dbReference type="InterPro" id="IPR002035">
    <property type="entry name" value="VWF_A"/>
</dbReference>
<dbReference type="GO" id="GO:0004888">
    <property type="term" value="F:transmembrane signaling receptor activity"/>
    <property type="evidence" value="ECO:0007669"/>
    <property type="project" value="TreeGrafter"/>
</dbReference>
<evidence type="ECO:0000256" key="5">
    <source>
        <dbReference type="ARBA" id="ARBA00022729"/>
    </source>
</evidence>
<dbReference type="Proteomes" id="UP000664940">
    <property type="component" value="Unassembled WGS sequence"/>
</dbReference>
<evidence type="ECO:0000313" key="12">
    <source>
        <dbReference type="EMBL" id="KAF6109624.1"/>
    </source>
</evidence>
<keyword evidence="4" id="KW-0479">Metal-binding</keyword>
<dbReference type="PROSITE" id="PS50234">
    <property type="entry name" value="VWFA"/>
    <property type="match status" value="1"/>
</dbReference>
<feature type="transmembrane region" description="Helical" evidence="9">
    <location>
        <begin position="507"/>
        <end position="529"/>
    </location>
</feature>
<dbReference type="GO" id="GO:0005886">
    <property type="term" value="C:plasma membrane"/>
    <property type="evidence" value="ECO:0007669"/>
    <property type="project" value="TreeGrafter"/>
</dbReference>
<accession>A0A834EAA2</accession>
<dbReference type="GO" id="GO:0046872">
    <property type="term" value="F:metal ion binding"/>
    <property type="evidence" value="ECO:0007669"/>
    <property type="project" value="UniProtKB-KW"/>
</dbReference>
<dbReference type="EMBL" id="JABVXQ010000005">
    <property type="protein sequence ID" value="KAF6109624.1"/>
    <property type="molecule type" value="Genomic_DNA"/>
</dbReference>
<evidence type="ECO:0000256" key="2">
    <source>
        <dbReference type="ARBA" id="ARBA00008095"/>
    </source>
</evidence>
<feature type="region of interest" description="Disordered" evidence="8">
    <location>
        <begin position="359"/>
        <end position="497"/>
    </location>
</feature>
<evidence type="ECO:0000256" key="4">
    <source>
        <dbReference type="ARBA" id="ARBA00022723"/>
    </source>
</evidence>
<dbReference type="GO" id="GO:0009986">
    <property type="term" value="C:cell surface"/>
    <property type="evidence" value="ECO:0007669"/>
    <property type="project" value="TreeGrafter"/>
</dbReference>
<dbReference type="Pfam" id="PF00092">
    <property type="entry name" value="VWA"/>
    <property type="match status" value="1"/>
</dbReference>
<evidence type="ECO:0000256" key="1">
    <source>
        <dbReference type="ARBA" id="ARBA00004479"/>
    </source>
</evidence>
<evidence type="ECO:0000256" key="3">
    <source>
        <dbReference type="ARBA" id="ARBA00022692"/>
    </source>
</evidence>
<keyword evidence="3 9" id="KW-0812">Transmembrane</keyword>
<feature type="domain" description="VWFA" evidence="11">
    <location>
        <begin position="84"/>
        <end position="255"/>
    </location>
</feature>
<feature type="compositionally biased region" description="Pro residues" evidence="8">
    <location>
        <begin position="475"/>
        <end position="497"/>
    </location>
</feature>
<dbReference type="InterPro" id="IPR008400">
    <property type="entry name" value="Anthrax_toxin_rcpt_extracel"/>
</dbReference>
<comment type="similarity">
    <text evidence="2">Belongs to the ATR family.</text>
</comment>
<evidence type="ECO:0000256" key="7">
    <source>
        <dbReference type="ARBA" id="ARBA00023136"/>
    </source>
</evidence>
<evidence type="ECO:0000256" key="10">
    <source>
        <dbReference type="SAM" id="SignalP"/>
    </source>
</evidence>
<dbReference type="InterPro" id="IPR036465">
    <property type="entry name" value="vWFA_dom_sf"/>
</dbReference>
<evidence type="ECO:0000313" key="13">
    <source>
        <dbReference type="Proteomes" id="UP000664940"/>
    </source>
</evidence>
<dbReference type="Gene3D" id="3.40.50.410">
    <property type="entry name" value="von Willebrand factor, type A domain"/>
    <property type="match status" value="1"/>
</dbReference>
<evidence type="ECO:0000256" key="8">
    <source>
        <dbReference type="SAM" id="MobiDB-lite"/>
    </source>
</evidence>
<gene>
    <name evidence="12" type="ORF">HJG60_010873</name>
</gene>
<proteinExistence type="inferred from homology"/>
<dbReference type="PRINTS" id="PR01217">
    <property type="entry name" value="PRICHEXTENSN"/>
</dbReference>
<dbReference type="AlphaFoldDB" id="A0A834EAA2"/>
<feature type="compositionally biased region" description="Basic and acidic residues" evidence="8">
    <location>
        <begin position="464"/>
        <end position="474"/>
    </location>
</feature>
<dbReference type="Pfam" id="PF05587">
    <property type="entry name" value="Anth_Ig"/>
    <property type="match status" value="1"/>
</dbReference>
<feature type="chain" id="PRO_5032936322" description="VWFA domain-containing protein" evidence="10">
    <location>
        <begin position="26"/>
        <end position="675"/>
    </location>
</feature>
<dbReference type="PANTHER" id="PTHR16059:SF16">
    <property type="entry name" value="ANTHRAX TOXIN RECEPTOR-LIKE"/>
    <property type="match status" value="1"/>
</dbReference>
<comment type="subcellular location">
    <subcellularLocation>
        <location evidence="1">Membrane</location>
        <topology evidence="1">Single-pass type I membrane protein</topology>
    </subcellularLocation>
</comment>
<reference evidence="12 13" key="1">
    <citation type="journal article" date="2020" name="Nature">
        <title>Six reference-quality genomes reveal evolution of bat adaptations.</title>
        <authorList>
            <person name="Jebb D."/>
            <person name="Huang Z."/>
            <person name="Pippel M."/>
            <person name="Hughes G.M."/>
            <person name="Lavrichenko K."/>
            <person name="Devanna P."/>
            <person name="Winkler S."/>
            <person name="Jermiin L.S."/>
            <person name="Skirmuntt E.C."/>
            <person name="Katzourakis A."/>
            <person name="Burkitt-Gray L."/>
            <person name="Ray D.A."/>
            <person name="Sullivan K.A.M."/>
            <person name="Roscito J.G."/>
            <person name="Kirilenko B.M."/>
            <person name="Davalos L.M."/>
            <person name="Corthals A.P."/>
            <person name="Power M.L."/>
            <person name="Jones G."/>
            <person name="Ransome R.D."/>
            <person name="Dechmann D.K.N."/>
            <person name="Locatelli A.G."/>
            <person name="Puechmaille S.J."/>
            <person name="Fedrigo O."/>
            <person name="Jarvis E.D."/>
            <person name="Hiller M."/>
            <person name="Vernes S.C."/>
            <person name="Myers E.W."/>
            <person name="Teeling E.C."/>
        </authorList>
    </citation>
    <scope>NUCLEOTIDE SEQUENCE [LARGE SCALE GENOMIC DNA]</scope>
    <source>
        <strain evidence="12">Bat1K_MPI-CBG_1</strain>
    </source>
</reference>
<evidence type="ECO:0000256" key="6">
    <source>
        <dbReference type="ARBA" id="ARBA00022989"/>
    </source>
</evidence>
<organism evidence="12 13">
    <name type="scientific">Phyllostomus discolor</name>
    <name type="common">pale spear-nosed bat</name>
    <dbReference type="NCBI Taxonomy" id="89673"/>
    <lineage>
        <taxon>Eukaryota</taxon>
        <taxon>Metazoa</taxon>
        <taxon>Chordata</taxon>
        <taxon>Craniata</taxon>
        <taxon>Vertebrata</taxon>
        <taxon>Euteleostomi</taxon>
        <taxon>Mammalia</taxon>
        <taxon>Eutheria</taxon>
        <taxon>Laurasiatheria</taxon>
        <taxon>Chiroptera</taxon>
        <taxon>Yangochiroptera</taxon>
        <taxon>Phyllostomidae</taxon>
        <taxon>Phyllostominae</taxon>
        <taxon>Phyllostomus</taxon>
    </lineage>
</organism>
<feature type="signal peptide" evidence="10">
    <location>
        <begin position="1"/>
        <end position="25"/>
    </location>
</feature>
<dbReference type="SUPFAM" id="SSF53300">
    <property type="entry name" value="vWA-like"/>
    <property type="match status" value="1"/>
</dbReference>
<protein>
    <recommendedName>
        <fullName evidence="11">VWFA domain-containing protein</fullName>
    </recommendedName>
</protein>
<feature type="compositionally biased region" description="Pro residues" evidence="8">
    <location>
        <begin position="365"/>
        <end position="463"/>
    </location>
</feature>
<sequence length="675" mass="74543">MGTGGSGVPGPTLFLLVVLLPSLMSKKSFLHSIPRSRDFHHLSLSWRSLHSHLSQDGRRFQHSRSLGAWQEEKHKKDKKLCSNDLYFILDKSGSVNDNWIHIYNLVEEVIKKFKNPKMRMSFITYSTHGETIMKLTSDKKEIRDGLRRLQNVVPTGLTNMQEGFKLANEQIEKVNSGENKVPAIIITLTDGTLLKYAFEETRKEAARARKMGTTIYGVGVNDYKEKQLLAIADSKYHTFGVNTGFTGLKDIVDSLATRSCIEITTVKPSSICAKENYELNVSGKGFKNAKNKNEVICRFKFSKNKVFDKKATSVKDTNLTCPGIKIESSNQEVFIEVSLNNGISFINDNIRIISEDCSKKSTVPPATPPPSAVLAPTPPLVPPHAPLPTQTPAPPPPWPPALPSTPPPRSSPTLPPAKPPVPPPDSPRSPLSETPPTPSPALSPVPPPDPPPDPLPDPPPDPPPETRSDPHPDPPPDPSPDPTPDPTSAPTPSQPPPLQFIPMVNPLYFLGLISALLMLLLLFWCIWWLSCKRTIKKSPPVQDQEKEPETCHIQTCPTVIVPCCGCQVGDIKRIECKLDTLYDFVQSCNQVPLTCHPKVKGKCVTFAPMKPCLRQLPCSPKICLGPNQEFFPLNSCYSWCQHPSKICSQPPSRMLSLNSPPSRALCRTTLCLPHP</sequence>
<keyword evidence="7 9" id="KW-0472">Membrane</keyword>
<keyword evidence="5 10" id="KW-0732">Signal</keyword>
<dbReference type="SMART" id="SM00327">
    <property type="entry name" value="VWA"/>
    <property type="match status" value="1"/>
</dbReference>
<comment type="caution">
    <text evidence="12">The sequence shown here is derived from an EMBL/GenBank/DDBJ whole genome shotgun (WGS) entry which is preliminary data.</text>
</comment>